<dbReference type="InterPro" id="IPR036047">
    <property type="entry name" value="F-box-like_dom_sf"/>
</dbReference>
<dbReference type="SUPFAM" id="SSF81383">
    <property type="entry name" value="F-box domain"/>
    <property type="match status" value="1"/>
</dbReference>
<dbReference type="SUPFAM" id="SSF52047">
    <property type="entry name" value="RNI-like"/>
    <property type="match status" value="1"/>
</dbReference>
<accession>A0A8K0C561</accession>
<dbReference type="PROSITE" id="PS50181">
    <property type="entry name" value="FBOX"/>
    <property type="match status" value="1"/>
</dbReference>
<protein>
    <recommendedName>
        <fullName evidence="1">F-box domain-containing protein</fullName>
    </recommendedName>
</protein>
<dbReference type="CDD" id="cd09917">
    <property type="entry name" value="F-box_SF"/>
    <property type="match status" value="1"/>
</dbReference>
<evidence type="ECO:0000313" key="3">
    <source>
        <dbReference type="Proteomes" id="UP000801492"/>
    </source>
</evidence>
<evidence type="ECO:0000259" key="1">
    <source>
        <dbReference type="PROSITE" id="PS50181"/>
    </source>
</evidence>
<sequence length="598" mass="68404">MEEINQSYLTRLPDELKLEIFSYLTTFDIIQLSKIPSFEYLSFDANLIKDMCLYKEYHCGLDIWNSFILNKVRSELITSLNINCIYWIPAFELRKCFDKMTMLEHLYAVDTKLGLTVKDCDGYHSLKHLKSLAISVSDGDLGTFPSGLNNLFLHLDITKHETIPSLSCRLHRLSNLRELWVIDLSPAKVQITVMRMLCSIPKTVENLTVLFHRATDLALINSLHFNGKKTFNSSQNNFILMCFERDDGFVNDIYSSWNFKDASWDVLINRLKIDPPFCRTDTKKLIFGKCSLEDMKYEELNIAHGADLCSTLFKSTVGSILITENTQLLKKLRINFCLAEQSGNEATKTEPLFKKARVGVANSLPNKSTLEKLVENSPFIEELELWKCRPNVKGEYAKITNAALSSIASMNYLRKLTLYGLPQHIDGQFLITVCKSCKHLMSLRIRSTLGTNTFLNNVCLALPHTVSLKDFKYEFLYASMDRIIEALGNIANQKLERLVLKGSSIESFSSAPFHKFLTNNPQLRLLSVVLTDVSKQMLRNISKIANNYKTGPEKVFVFTNDESTYVGRLPLPHIHRREMLEFHTAVSVMDIFNGFSKH</sequence>
<dbReference type="InterPro" id="IPR001810">
    <property type="entry name" value="F-box_dom"/>
</dbReference>
<organism evidence="2 3">
    <name type="scientific">Ignelater luminosus</name>
    <name type="common">Cucubano</name>
    <name type="synonym">Pyrophorus luminosus</name>
    <dbReference type="NCBI Taxonomy" id="2038154"/>
    <lineage>
        <taxon>Eukaryota</taxon>
        <taxon>Metazoa</taxon>
        <taxon>Ecdysozoa</taxon>
        <taxon>Arthropoda</taxon>
        <taxon>Hexapoda</taxon>
        <taxon>Insecta</taxon>
        <taxon>Pterygota</taxon>
        <taxon>Neoptera</taxon>
        <taxon>Endopterygota</taxon>
        <taxon>Coleoptera</taxon>
        <taxon>Polyphaga</taxon>
        <taxon>Elateriformia</taxon>
        <taxon>Elateroidea</taxon>
        <taxon>Elateridae</taxon>
        <taxon>Agrypninae</taxon>
        <taxon>Pyrophorini</taxon>
        <taxon>Ignelater</taxon>
    </lineage>
</organism>
<keyword evidence="3" id="KW-1185">Reference proteome</keyword>
<dbReference type="GO" id="GO:0031146">
    <property type="term" value="P:SCF-dependent proteasomal ubiquitin-dependent protein catabolic process"/>
    <property type="evidence" value="ECO:0007669"/>
    <property type="project" value="InterPro"/>
</dbReference>
<comment type="caution">
    <text evidence="2">The sequence shown here is derived from an EMBL/GenBank/DDBJ whole genome shotgun (WGS) entry which is preliminary data.</text>
</comment>
<feature type="domain" description="F-box" evidence="1">
    <location>
        <begin position="6"/>
        <end position="57"/>
    </location>
</feature>
<dbReference type="Gene3D" id="3.80.10.10">
    <property type="entry name" value="Ribonuclease Inhibitor"/>
    <property type="match status" value="1"/>
</dbReference>
<dbReference type="Proteomes" id="UP000801492">
    <property type="component" value="Unassembled WGS sequence"/>
</dbReference>
<dbReference type="OrthoDB" id="6705608at2759"/>
<gene>
    <name evidence="2" type="ORF">ILUMI_25712</name>
</gene>
<reference evidence="2" key="1">
    <citation type="submission" date="2019-08" db="EMBL/GenBank/DDBJ databases">
        <title>The genome of the North American firefly Photinus pyralis.</title>
        <authorList>
            <consortium name="Photinus pyralis genome working group"/>
            <person name="Fallon T.R."/>
            <person name="Sander Lower S.E."/>
            <person name="Weng J.-K."/>
        </authorList>
    </citation>
    <scope>NUCLEOTIDE SEQUENCE</scope>
    <source>
        <strain evidence="2">TRF0915ILg1</strain>
        <tissue evidence="2">Whole body</tissue>
    </source>
</reference>
<dbReference type="AlphaFoldDB" id="A0A8K0C561"/>
<evidence type="ECO:0000313" key="2">
    <source>
        <dbReference type="EMBL" id="KAF2880464.1"/>
    </source>
</evidence>
<dbReference type="Pfam" id="PF19729">
    <property type="entry name" value="LRR_FBXL18"/>
    <property type="match status" value="1"/>
</dbReference>
<name>A0A8K0C561_IGNLU</name>
<dbReference type="EMBL" id="VTPC01090967">
    <property type="protein sequence ID" value="KAF2880464.1"/>
    <property type="molecule type" value="Genomic_DNA"/>
</dbReference>
<dbReference type="InterPro" id="IPR045627">
    <property type="entry name" value="FBXL18_LRR"/>
</dbReference>
<proteinExistence type="predicted"/>
<dbReference type="InterPro" id="IPR032675">
    <property type="entry name" value="LRR_dom_sf"/>
</dbReference>